<reference evidence="1 2" key="1">
    <citation type="journal article" date="2015" name="Nature">
        <title>rRNA introns, odd ribosomes, and small enigmatic genomes across a large radiation of phyla.</title>
        <authorList>
            <person name="Brown C.T."/>
            <person name="Hug L.A."/>
            <person name="Thomas B.C."/>
            <person name="Sharon I."/>
            <person name="Castelle C.J."/>
            <person name="Singh A."/>
            <person name="Wilkins M.J."/>
            <person name="Williams K.H."/>
            <person name="Banfield J.F."/>
        </authorList>
    </citation>
    <scope>NUCLEOTIDE SEQUENCE [LARGE SCALE GENOMIC DNA]</scope>
</reference>
<dbReference type="Proteomes" id="UP000034307">
    <property type="component" value="Unassembled WGS sequence"/>
</dbReference>
<protein>
    <submittedName>
        <fullName evidence="1">Uncharacterized protein</fullName>
    </submittedName>
</protein>
<gene>
    <name evidence="1" type="ORF">UX80_C0023G0010</name>
</gene>
<evidence type="ECO:0000313" key="1">
    <source>
        <dbReference type="EMBL" id="KKU57202.1"/>
    </source>
</evidence>
<proteinExistence type="predicted"/>
<sequence length="31" mass="3198">DLVVIADQQAAVNTFSDFVHTAHQASKVGGA</sequence>
<accession>A0A0G1RJF7</accession>
<feature type="non-terminal residue" evidence="1">
    <location>
        <position position="1"/>
    </location>
</feature>
<organism evidence="1 2">
    <name type="scientific">Candidatus Amesbacteria bacterium GW2011_GWA2_47_11b</name>
    <dbReference type="NCBI Taxonomy" id="1618358"/>
    <lineage>
        <taxon>Bacteria</taxon>
        <taxon>Candidatus Amesiibacteriota</taxon>
    </lineage>
</organism>
<dbReference type="EMBL" id="LCNO01000023">
    <property type="protein sequence ID" value="KKU57202.1"/>
    <property type="molecule type" value="Genomic_DNA"/>
</dbReference>
<evidence type="ECO:0000313" key="2">
    <source>
        <dbReference type="Proteomes" id="UP000034307"/>
    </source>
</evidence>
<dbReference type="AlphaFoldDB" id="A0A0G1RJF7"/>
<comment type="caution">
    <text evidence="1">The sequence shown here is derived from an EMBL/GenBank/DDBJ whole genome shotgun (WGS) entry which is preliminary data.</text>
</comment>
<name>A0A0G1RJF7_9BACT</name>